<dbReference type="PROSITE" id="PS51257">
    <property type="entry name" value="PROKAR_LIPOPROTEIN"/>
    <property type="match status" value="1"/>
</dbReference>
<dbReference type="Gene3D" id="3.40.50.720">
    <property type="entry name" value="NAD(P)-binding Rossmann-like Domain"/>
    <property type="match status" value="1"/>
</dbReference>
<dbReference type="Proteomes" id="UP000095751">
    <property type="component" value="Unassembled WGS sequence"/>
</dbReference>
<dbReference type="Pfam" id="PF00106">
    <property type="entry name" value="adh_short"/>
    <property type="match status" value="1"/>
</dbReference>
<dbReference type="OrthoDB" id="191139at2759"/>
<dbReference type="EMBL" id="KV784375">
    <property type="protein sequence ID" value="OEU09532.1"/>
    <property type="molecule type" value="Genomic_DNA"/>
</dbReference>
<sequence>MEESVRMLIGSRKDLKPLTIVITGCNSGIGLQACKLLRLVSPKSRLFLVARNREKALQIVDDVRNFCEEMKEELDVLAEKEGQHIGIDVMCLNAAILLGEDAEAQFTEDNLELTIQTNYFSPFLIVNNLFDCINVGARVVVTSSGLHAFESFGNFEGVIDPKNNSGKINDGFEMICGTPFDHKKSYAASKLCVVAFCRELDRRLRERNAKAICFTPGLITTSGLFKHQKQWNETVLKKVGMGMVDTKEWGGCILAWTVISDKAAQCGGCYWRASFGISQRDGKIPDDLFSAPINEEATDRKNQETLWKISSALTGTSLKQS</sequence>
<evidence type="ECO:0000313" key="2">
    <source>
        <dbReference type="EMBL" id="OEU09532.1"/>
    </source>
</evidence>
<keyword evidence="3" id="KW-1185">Reference proteome</keyword>
<evidence type="ECO:0000256" key="1">
    <source>
        <dbReference type="ARBA" id="ARBA00023002"/>
    </source>
</evidence>
<reference evidence="2 3" key="1">
    <citation type="submission" date="2016-09" db="EMBL/GenBank/DDBJ databases">
        <title>Extensive genetic diversity and differential bi-allelic expression allows diatom success in the polar Southern Ocean.</title>
        <authorList>
            <consortium name="DOE Joint Genome Institute"/>
            <person name="Mock T."/>
            <person name="Otillar R.P."/>
            <person name="Strauss J."/>
            <person name="Dupont C."/>
            <person name="Frickenhaus S."/>
            <person name="Maumus F."/>
            <person name="Mcmullan M."/>
            <person name="Sanges R."/>
            <person name="Schmutz J."/>
            <person name="Toseland A."/>
            <person name="Valas R."/>
            <person name="Veluchamy A."/>
            <person name="Ward B.J."/>
            <person name="Allen A."/>
            <person name="Barry K."/>
            <person name="Falciatore A."/>
            <person name="Ferrante M."/>
            <person name="Fortunato A.E."/>
            <person name="Gloeckner G."/>
            <person name="Gruber A."/>
            <person name="Hipkin R."/>
            <person name="Janech M."/>
            <person name="Kroth P."/>
            <person name="Leese F."/>
            <person name="Lindquist E."/>
            <person name="Lyon B.R."/>
            <person name="Martin J."/>
            <person name="Mayer C."/>
            <person name="Parker M."/>
            <person name="Quesneville H."/>
            <person name="Raymond J."/>
            <person name="Uhlig C."/>
            <person name="Valentin K.U."/>
            <person name="Worden A.Z."/>
            <person name="Armbrust E.V."/>
            <person name="Bowler C."/>
            <person name="Green B."/>
            <person name="Moulton V."/>
            <person name="Van Oosterhout C."/>
            <person name="Grigoriev I."/>
        </authorList>
    </citation>
    <scope>NUCLEOTIDE SEQUENCE [LARGE SCALE GENOMIC DNA]</scope>
    <source>
        <strain evidence="2 3">CCMP1102</strain>
    </source>
</reference>
<gene>
    <name evidence="2" type="ORF">FRACYDRAFT_264188</name>
</gene>
<proteinExistence type="predicted"/>
<dbReference type="InterPro" id="IPR036291">
    <property type="entry name" value="NAD(P)-bd_dom_sf"/>
</dbReference>
<dbReference type="KEGG" id="fcy:FRACYDRAFT_264188"/>
<keyword evidence="1" id="KW-0560">Oxidoreductase</keyword>
<dbReference type="PANTHER" id="PTHR43157:SF31">
    <property type="entry name" value="PHOSPHATIDYLINOSITOL-GLYCAN BIOSYNTHESIS CLASS F PROTEIN"/>
    <property type="match status" value="1"/>
</dbReference>
<dbReference type="FunCoup" id="A0A1E7EUF6">
    <property type="interactions" value="7"/>
</dbReference>
<dbReference type="PRINTS" id="PR00081">
    <property type="entry name" value="GDHRDH"/>
</dbReference>
<accession>A0A1E7EUF6</accession>
<organism evidence="2 3">
    <name type="scientific">Fragilariopsis cylindrus CCMP1102</name>
    <dbReference type="NCBI Taxonomy" id="635003"/>
    <lineage>
        <taxon>Eukaryota</taxon>
        <taxon>Sar</taxon>
        <taxon>Stramenopiles</taxon>
        <taxon>Ochrophyta</taxon>
        <taxon>Bacillariophyta</taxon>
        <taxon>Bacillariophyceae</taxon>
        <taxon>Bacillariophycidae</taxon>
        <taxon>Bacillariales</taxon>
        <taxon>Bacillariaceae</taxon>
        <taxon>Fragilariopsis</taxon>
    </lineage>
</organism>
<dbReference type="GO" id="GO:0016491">
    <property type="term" value="F:oxidoreductase activity"/>
    <property type="evidence" value="ECO:0007669"/>
    <property type="project" value="UniProtKB-KW"/>
</dbReference>
<dbReference type="InterPro" id="IPR002347">
    <property type="entry name" value="SDR_fam"/>
</dbReference>
<evidence type="ECO:0000313" key="3">
    <source>
        <dbReference type="Proteomes" id="UP000095751"/>
    </source>
</evidence>
<dbReference type="PANTHER" id="PTHR43157">
    <property type="entry name" value="PHOSPHATIDYLINOSITOL-GLYCAN BIOSYNTHESIS CLASS F PROTEIN-RELATED"/>
    <property type="match status" value="1"/>
</dbReference>
<name>A0A1E7EUF6_9STRA</name>
<protein>
    <submittedName>
        <fullName evidence="2">NAD(P)-binding protein</fullName>
    </submittedName>
</protein>
<dbReference type="InParanoid" id="A0A1E7EUF6"/>
<dbReference type="SUPFAM" id="SSF51735">
    <property type="entry name" value="NAD(P)-binding Rossmann-fold domains"/>
    <property type="match status" value="1"/>
</dbReference>
<dbReference type="AlphaFoldDB" id="A0A1E7EUF6"/>